<comment type="caution">
    <text evidence="2">The sequence shown here is derived from an EMBL/GenBank/DDBJ whole genome shotgun (WGS) entry which is preliminary data.</text>
</comment>
<evidence type="ECO:0008006" key="4">
    <source>
        <dbReference type="Google" id="ProtNLM"/>
    </source>
</evidence>
<name>A0A8B6E2Y8_MYTGA</name>
<dbReference type="SUPFAM" id="SSF57716">
    <property type="entry name" value="Glucocorticoid receptor-like (DNA-binding domain)"/>
    <property type="match status" value="1"/>
</dbReference>
<dbReference type="AlphaFoldDB" id="A0A8B6E2Y8"/>
<keyword evidence="3" id="KW-1185">Reference proteome</keyword>
<dbReference type="Proteomes" id="UP000596742">
    <property type="component" value="Unassembled WGS sequence"/>
</dbReference>
<dbReference type="PANTHER" id="PTHR31751">
    <property type="entry name" value="SI:CH211-108C17.2-RELATED-RELATED"/>
    <property type="match status" value="1"/>
</dbReference>
<feature type="region of interest" description="Disordered" evidence="1">
    <location>
        <begin position="107"/>
        <end position="187"/>
    </location>
</feature>
<dbReference type="PANTHER" id="PTHR31751:SF42">
    <property type="entry name" value="PROTEIN CBG10204"/>
    <property type="match status" value="1"/>
</dbReference>
<gene>
    <name evidence="2" type="ORF">MGAL_10B047223</name>
</gene>
<dbReference type="EMBL" id="UYJE01004528">
    <property type="protein sequence ID" value="VDI28811.1"/>
    <property type="molecule type" value="Genomic_DNA"/>
</dbReference>
<evidence type="ECO:0000313" key="3">
    <source>
        <dbReference type="Proteomes" id="UP000596742"/>
    </source>
</evidence>
<evidence type="ECO:0000313" key="2">
    <source>
        <dbReference type="EMBL" id="VDI28811.1"/>
    </source>
</evidence>
<feature type="region of interest" description="Disordered" evidence="1">
    <location>
        <begin position="217"/>
        <end position="249"/>
    </location>
</feature>
<proteinExistence type="predicted"/>
<evidence type="ECO:0000256" key="1">
    <source>
        <dbReference type="SAM" id="MobiDB-lite"/>
    </source>
</evidence>
<accession>A0A8B6E2Y8</accession>
<reference evidence="2" key="1">
    <citation type="submission" date="2018-11" db="EMBL/GenBank/DDBJ databases">
        <authorList>
            <person name="Alioto T."/>
            <person name="Alioto T."/>
        </authorList>
    </citation>
    <scope>NUCLEOTIDE SEQUENCE</scope>
</reference>
<feature type="compositionally biased region" description="Low complexity" evidence="1">
    <location>
        <begin position="145"/>
        <end position="154"/>
    </location>
</feature>
<protein>
    <recommendedName>
        <fullName evidence="4">THAP-type domain-containing protein</fullName>
    </recommendedName>
</protein>
<sequence length="364" mass="40878">MLMTDSAIDLKTDTMSQMYTDWKAWTHYCKRWDFLPSASHRLCSAHFTNSCYDRDPEVVKNLEGCPTIKPKLRPNAITDISLTQPTTAEPKPPIPKRGAYEKRRKAELKATGVMPPGDDIKDIDSTTEPEPEPELPTSNVTENNTFTVTMVTQTTPPPSPKAVKHKKSQSYLRPQQRTRKHQTDLKITQPSATYSTIATQTDDDITKCTCASTVTTTTNTNSAQNSDDDEVSSHADSGEDYQPSDDEQRYCRSEAVPVNKVSKDTLIETNSICVNGHLFIWKSQYSHNSLPWSNLMTATAIMLSGCNATSVLRMFDHLNVQMFSMRTYNRLQSLYVSPAATMAWDAEQSSLLQQLTGSDVIFRR</sequence>
<feature type="region of interest" description="Disordered" evidence="1">
    <location>
        <begin position="82"/>
        <end position="101"/>
    </location>
</feature>
<organism evidence="2 3">
    <name type="scientific">Mytilus galloprovincialis</name>
    <name type="common">Mediterranean mussel</name>
    <dbReference type="NCBI Taxonomy" id="29158"/>
    <lineage>
        <taxon>Eukaryota</taxon>
        <taxon>Metazoa</taxon>
        <taxon>Spiralia</taxon>
        <taxon>Lophotrochozoa</taxon>
        <taxon>Mollusca</taxon>
        <taxon>Bivalvia</taxon>
        <taxon>Autobranchia</taxon>
        <taxon>Pteriomorphia</taxon>
        <taxon>Mytilida</taxon>
        <taxon>Mytiloidea</taxon>
        <taxon>Mytilidae</taxon>
        <taxon>Mytilinae</taxon>
        <taxon>Mytilus</taxon>
    </lineage>
</organism>